<protein>
    <recommendedName>
        <fullName evidence="9">U5 small nuclear ribonucleoprotein TSSC4</fullName>
    </recommendedName>
</protein>
<dbReference type="GO" id="GO:0008380">
    <property type="term" value="P:RNA splicing"/>
    <property type="evidence" value="ECO:0007669"/>
    <property type="project" value="UniProtKB-KW"/>
</dbReference>
<keyword evidence="4" id="KW-0963">Cytoplasm</keyword>
<dbReference type="OrthoDB" id="515084at2759"/>
<name>A0A2P6TTQ9_CHLSO</name>
<evidence type="ECO:0000256" key="11">
    <source>
        <dbReference type="SAM" id="MobiDB-lite"/>
    </source>
</evidence>
<dbReference type="GO" id="GO:0005681">
    <property type="term" value="C:spliceosomal complex"/>
    <property type="evidence" value="ECO:0007669"/>
    <property type="project" value="UniProtKB-KW"/>
</dbReference>
<dbReference type="PANTHER" id="PTHR13445">
    <property type="entry name" value="TUMOR SUPPRESSING SUBTRANSFERABLE CANDIDATE 4 TSSC4"/>
    <property type="match status" value="1"/>
</dbReference>
<feature type="region of interest" description="Disordered" evidence="11">
    <location>
        <begin position="13"/>
        <end position="61"/>
    </location>
</feature>
<accession>A0A2P6TTQ9</accession>
<dbReference type="EMBL" id="LHPG02000007">
    <property type="protein sequence ID" value="PRW57452.1"/>
    <property type="molecule type" value="Genomic_DNA"/>
</dbReference>
<feature type="region of interest" description="Disordered" evidence="11">
    <location>
        <begin position="130"/>
        <end position="237"/>
    </location>
</feature>
<evidence type="ECO:0000256" key="8">
    <source>
        <dbReference type="ARBA" id="ARBA00023242"/>
    </source>
</evidence>
<evidence type="ECO:0000256" key="3">
    <source>
        <dbReference type="ARBA" id="ARBA00010362"/>
    </source>
</evidence>
<dbReference type="GO" id="GO:0005737">
    <property type="term" value="C:cytoplasm"/>
    <property type="evidence" value="ECO:0007669"/>
    <property type="project" value="UniProtKB-SubCell"/>
</dbReference>
<keyword evidence="8" id="KW-0539">Nucleus</keyword>
<feature type="compositionally biased region" description="Low complexity" evidence="11">
    <location>
        <begin position="149"/>
        <end position="180"/>
    </location>
</feature>
<evidence type="ECO:0000256" key="9">
    <source>
        <dbReference type="ARBA" id="ARBA00035304"/>
    </source>
</evidence>
<evidence type="ECO:0000313" key="13">
    <source>
        <dbReference type="Proteomes" id="UP000239899"/>
    </source>
</evidence>
<keyword evidence="7" id="KW-0508">mRNA splicing</keyword>
<dbReference type="AlphaFoldDB" id="A0A2P6TTQ9"/>
<evidence type="ECO:0000313" key="12">
    <source>
        <dbReference type="EMBL" id="PRW57452.1"/>
    </source>
</evidence>
<dbReference type="Proteomes" id="UP000239899">
    <property type="component" value="Unassembled WGS sequence"/>
</dbReference>
<evidence type="ECO:0000256" key="5">
    <source>
        <dbReference type="ARBA" id="ARBA00022664"/>
    </source>
</evidence>
<evidence type="ECO:0000256" key="6">
    <source>
        <dbReference type="ARBA" id="ARBA00022728"/>
    </source>
</evidence>
<gene>
    <name evidence="12" type="ORF">C2E21_4092</name>
</gene>
<feature type="compositionally biased region" description="Acidic residues" evidence="11">
    <location>
        <begin position="332"/>
        <end position="343"/>
    </location>
</feature>
<sequence>MSGLQQRLDAAFGALGGGGEAPAWKPSQQQIFRSGAPVKDGNSSDEEYEERQRRETMPGLAQSLVEEDAPDAEGFRPSTAFCRALDAEEEYNEVDEIATGLIARRRGREALPPRDTQVLDDNVYEQRAAAAEAAAVGGGQPAGMEVEEPAGTAPPAEAPSGAPVLRRSSLSGRTSSSGSEEASKEKKKVRFEGIAAPYVPPSRRPGFVPRSTELPPGPGDKQQQRQSLSSVPDHVKHPDKYTCYVLDEPLVVGGGVGQLAGDQDNVQQAWAAPEAAAEEPEPERWEGPVGVAGAVQFRPRQRAGGAAAEGSAAAAGVAGGRKAGQPAVAAAFDDEGVVEEGGEDAAMPDAEPQAQAQPKGKQRHYRSSRRASDDAE</sequence>
<evidence type="ECO:0000256" key="4">
    <source>
        <dbReference type="ARBA" id="ARBA00022490"/>
    </source>
</evidence>
<feature type="compositionally biased region" description="Low complexity" evidence="11">
    <location>
        <begin position="303"/>
        <end position="316"/>
    </location>
</feature>
<keyword evidence="5" id="KW-0507">mRNA processing</keyword>
<dbReference type="PANTHER" id="PTHR13445:SF3">
    <property type="entry name" value="U5 SMALL NUCLEAR RIBONUCLEOPROTEIN TSSC4"/>
    <property type="match status" value="1"/>
</dbReference>
<dbReference type="GO" id="GO:0006397">
    <property type="term" value="P:mRNA processing"/>
    <property type="evidence" value="ECO:0007669"/>
    <property type="project" value="UniProtKB-KW"/>
</dbReference>
<evidence type="ECO:0000256" key="7">
    <source>
        <dbReference type="ARBA" id="ARBA00023187"/>
    </source>
</evidence>
<proteinExistence type="inferred from homology"/>
<keyword evidence="13" id="KW-1185">Reference proteome</keyword>
<organism evidence="12 13">
    <name type="scientific">Chlorella sorokiniana</name>
    <name type="common">Freshwater green alga</name>
    <dbReference type="NCBI Taxonomy" id="3076"/>
    <lineage>
        <taxon>Eukaryota</taxon>
        <taxon>Viridiplantae</taxon>
        <taxon>Chlorophyta</taxon>
        <taxon>core chlorophytes</taxon>
        <taxon>Trebouxiophyceae</taxon>
        <taxon>Chlorellales</taxon>
        <taxon>Chlorellaceae</taxon>
        <taxon>Chlorella clade</taxon>
        <taxon>Chlorella</taxon>
    </lineage>
</organism>
<feature type="compositionally biased region" description="Basic residues" evidence="11">
    <location>
        <begin position="360"/>
        <end position="369"/>
    </location>
</feature>
<dbReference type="GO" id="GO:0016740">
    <property type="term" value="F:transferase activity"/>
    <property type="evidence" value="ECO:0007669"/>
    <property type="project" value="UniProtKB-KW"/>
</dbReference>
<feature type="region of interest" description="Disordered" evidence="11">
    <location>
        <begin position="268"/>
        <end position="376"/>
    </location>
</feature>
<comment type="similarity">
    <text evidence="3">Belongs to the TSSC4 family.</text>
</comment>
<comment type="function">
    <text evidence="10">Protein associated with the U5 snRNP, during its maturation and its post-splicing recycling and which is required for spliceosomal tri-snRNP complex assembly in the nucleus. Has a molecular sequestering activity and transiently hinders SNRNP200 binding sites for constitutive splicing factors that intervene later during the assembly of the spliceosome and splicing. Together with its molecular sequestering activity, may also function as a molecular adapter and placeholder, coordinating the assembly of the U5 snRNP and its association with the U4/U6 di-snRNP.</text>
</comment>
<dbReference type="InterPro" id="IPR029338">
    <property type="entry name" value="TSSC4"/>
</dbReference>
<evidence type="ECO:0000256" key="2">
    <source>
        <dbReference type="ARBA" id="ARBA00004496"/>
    </source>
</evidence>
<comment type="subcellular location">
    <subcellularLocation>
        <location evidence="2">Cytoplasm</location>
    </subcellularLocation>
    <subcellularLocation>
        <location evidence="1">Nucleus</location>
    </subcellularLocation>
</comment>
<comment type="caution">
    <text evidence="12">The sequence shown here is derived from an EMBL/GenBank/DDBJ whole genome shotgun (WGS) entry which is preliminary data.</text>
</comment>
<keyword evidence="6" id="KW-0747">Spliceosome</keyword>
<evidence type="ECO:0000256" key="10">
    <source>
        <dbReference type="ARBA" id="ARBA00045970"/>
    </source>
</evidence>
<reference evidence="12 13" key="1">
    <citation type="journal article" date="2018" name="Plant J.">
        <title>Genome sequences of Chlorella sorokiniana UTEX 1602 and Micractinium conductrix SAG 241.80: implications to maltose excretion by a green alga.</title>
        <authorList>
            <person name="Arriola M.B."/>
            <person name="Velmurugan N."/>
            <person name="Zhang Y."/>
            <person name="Plunkett M.H."/>
            <person name="Hondzo H."/>
            <person name="Barney B.M."/>
        </authorList>
    </citation>
    <scope>NUCLEOTIDE SEQUENCE [LARGE SCALE GENOMIC DNA]</scope>
    <source>
        <strain evidence="13">UTEX 1602</strain>
    </source>
</reference>
<evidence type="ECO:0000256" key="1">
    <source>
        <dbReference type="ARBA" id="ARBA00004123"/>
    </source>
</evidence>